<keyword evidence="2" id="KW-0489">Methyltransferase</keyword>
<dbReference type="CDD" id="cd02440">
    <property type="entry name" value="AdoMet_MTases"/>
    <property type="match status" value="1"/>
</dbReference>
<keyword evidence="3" id="KW-0808">Transferase</keyword>
<evidence type="ECO:0000256" key="2">
    <source>
        <dbReference type="ARBA" id="ARBA00022603"/>
    </source>
</evidence>
<dbReference type="STRING" id="933084.A0A067PJG3"/>
<dbReference type="InterPro" id="IPR029063">
    <property type="entry name" value="SAM-dependent_MTases_sf"/>
</dbReference>
<organism evidence="5 6">
    <name type="scientific">Jaapia argillacea MUCL 33604</name>
    <dbReference type="NCBI Taxonomy" id="933084"/>
    <lineage>
        <taxon>Eukaryota</taxon>
        <taxon>Fungi</taxon>
        <taxon>Dikarya</taxon>
        <taxon>Basidiomycota</taxon>
        <taxon>Agaricomycotina</taxon>
        <taxon>Agaricomycetes</taxon>
        <taxon>Agaricomycetidae</taxon>
        <taxon>Jaapiales</taxon>
        <taxon>Jaapiaceae</taxon>
        <taxon>Jaapia</taxon>
    </lineage>
</organism>
<sequence length="301" mass="34460">MATFSRSAFNTSVYHLSRPTYPRQLYEFIFKHHGQAKNARWDTAVDLGCGTGQATTELSPFKHIIGVDPSAKMLDEAREATKQLGLSNEFKYIQSSAEDLSFLEDGSVDLIVTAQAGHWFDWGKLWPEAARVLRPGGSVMFWNYSEFRLTSYPSLTPLITAYAQGTDLKSSLGPYWQQPGRSILANHLLDIPKATDVVPDKFTDWQHIFFTGSHYPDLPNPLPVIMRKKMTWNDLLTYLRSWSSLHTFHEKYPEDLKREDGDIAVRFWKSLQEGARGESRGIEEDQIELEWPLALIMVRRS</sequence>
<proteinExistence type="inferred from homology"/>
<dbReference type="GO" id="GO:0032259">
    <property type="term" value="P:methylation"/>
    <property type="evidence" value="ECO:0007669"/>
    <property type="project" value="UniProtKB-KW"/>
</dbReference>
<reference evidence="6" key="1">
    <citation type="journal article" date="2014" name="Proc. Natl. Acad. Sci. U.S.A.">
        <title>Extensive sampling of basidiomycete genomes demonstrates inadequacy of the white-rot/brown-rot paradigm for wood decay fungi.</title>
        <authorList>
            <person name="Riley R."/>
            <person name="Salamov A.A."/>
            <person name="Brown D.W."/>
            <person name="Nagy L.G."/>
            <person name="Floudas D."/>
            <person name="Held B.W."/>
            <person name="Levasseur A."/>
            <person name="Lombard V."/>
            <person name="Morin E."/>
            <person name="Otillar R."/>
            <person name="Lindquist E.A."/>
            <person name="Sun H."/>
            <person name="LaButti K.M."/>
            <person name="Schmutz J."/>
            <person name="Jabbour D."/>
            <person name="Luo H."/>
            <person name="Baker S.E."/>
            <person name="Pisabarro A.G."/>
            <person name="Walton J.D."/>
            <person name="Blanchette R.A."/>
            <person name="Henrissat B."/>
            <person name="Martin F."/>
            <person name="Cullen D."/>
            <person name="Hibbett D.S."/>
            <person name="Grigoriev I.V."/>
        </authorList>
    </citation>
    <scope>NUCLEOTIDE SEQUENCE [LARGE SCALE GENOMIC DNA]</scope>
    <source>
        <strain evidence="6">MUCL 33604</strain>
    </source>
</reference>
<dbReference type="Proteomes" id="UP000027265">
    <property type="component" value="Unassembled WGS sequence"/>
</dbReference>
<evidence type="ECO:0000259" key="4">
    <source>
        <dbReference type="Pfam" id="PF08241"/>
    </source>
</evidence>
<dbReference type="PANTHER" id="PTHR44942:SF4">
    <property type="entry name" value="METHYLTRANSFERASE TYPE 11 DOMAIN-CONTAINING PROTEIN"/>
    <property type="match status" value="1"/>
</dbReference>
<dbReference type="InterPro" id="IPR013216">
    <property type="entry name" value="Methyltransf_11"/>
</dbReference>
<feature type="domain" description="Methyltransferase type 11" evidence="4">
    <location>
        <begin position="45"/>
        <end position="141"/>
    </location>
</feature>
<dbReference type="Gene3D" id="3.40.50.150">
    <property type="entry name" value="Vaccinia Virus protein VP39"/>
    <property type="match status" value="1"/>
</dbReference>
<keyword evidence="6" id="KW-1185">Reference proteome</keyword>
<accession>A0A067PJG3</accession>
<comment type="similarity">
    <text evidence="1">Belongs to the methyltransferase superfamily.</text>
</comment>
<dbReference type="SUPFAM" id="SSF53335">
    <property type="entry name" value="S-adenosyl-L-methionine-dependent methyltransferases"/>
    <property type="match status" value="1"/>
</dbReference>
<dbReference type="InParanoid" id="A0A067PJG3"/>
<protein>
    <recommendedName>
        <fullName evidence="4">Methyltransferase type 11 domain-containing protein</fullName>
    </recommendedName>
</protein>
<evidence type="ECO:0000313" key="5">
    <source>
        <dbReference type="EMBL" id="KDQ53965.1"/>
    </source>
</evidence>
<evidence type="ECO:0000256" key="3">
    <source>
        <dbReference type="ARBA" id="ARBA00022679"/>
    </source>
</evidence>
<evidence type="ECO:0000256" key="1">
    <source>
        <dbReference type="ARBA" id="ARBA00008361"/>
    </source>
</evidence>
<dbReference type="PANTHER" id="PTHR44942">
    <property type="entry name" value="METHYLTRANSF_11 DOMAIN-CONTAINING PROTEIN"/>
    <property type="match status" value="1"/>
</dbReference>
<name>A0A067PJG3_9AGAM</name>
<dbReference type="InterPro" id="IPR051052">
    <property type="entry name" value="Diverse_substrate_MTase"/>
</dbReference>
<dbReference type="AlphaFoldDB" id="A0A067PJG3"/>
<dbReference type="OrthoDB" id="10027013at2759"/>
<dbReference type="Pfam" id="PF08241">
    <property type="entry name" value="Methyltransf_11"/>
    <property type="match status" value="1"/>
</dbReference>
<dbReference type="HOGENOM" id="CLU_049344_1_1_1"/>
<evidence type="ECO:0000313" key="6">
    <source>
        <dbReference type="Proteomes" id="UP000027265"/>
    </source>
</evidence>
<gene>
    <name evidence="5" type="ORF">JAAARDRAFT_136509</name>
</gene>
<dbReference type="GO" id="GO:0008757">
    <property type="term" value="F:S-adenosylmethionine-dependent methyltransferase activity"/>
    <property type="evidence" value="ECO:0007669"/>
    <property type="project" value="InterPro"/>
</dbReference>
<dbReference type="EMBL" id="KL197731">
    <property type="protein sequence ID" value="KDQ53965.1"/>
    <property type="molecule type" value="Genomic_DNA"/>
</dbReference>